<accession>A0A225WSN8</accession>
<protein>
    <submittedName>
        <fullName evidence="2">Uncharacterized protein</fullName>
    </submittedName>
</protein>
<dbReference type="AlphaFoldDB" id="A0A225WSN8"/>
<dbReference type="EMBL" id="NBNE01000363">
    <property type="protein sequence ID" value="OWZ20079.1"/>
    <property type="molecule type" value="Genomic_DNA"/>
</dbReference>
<name>A0A225WSN8_9STRA</name>
<organism evidence="2 3">
    <name type="scientific">Phytophthora megakarya</name>
    <dbReference type="NCBI Taxonomy" id="4795"/>
    <lineage>
        <taxon>Eukaryota</taxon>
        <taxon>Sar</taxon>
        <taxon>Stramenopiles</taxon>
        <taxon>Oomycota</taxon>
        <taxon>Peronosporomycetes</taxon>
        <taxon>Peronosporales</taxon>
        <taxon>Peronosporaceae</taxon>
        <taxon>Phytophthora</taxon>
    </lineage>
</organism>
<evidence type="ECO:0000313" key="3">
    <source>
        <dbReference type="Proteomes" id="UP000198211"/>
    </source>
</evidence>
<evidence type="ECO:0000256" key="1">
    <source>
        <dbReference type="SAM" id="MobiDB-lite"/>
    </source>
</evidence>
<keyword evidence="3" id="KW-1185">Reference proteome</keyword>
<comment type="caution">
    <text evidence="2">The sequence shown here is derived from an EMBL/GenBank/DDBJ whole genome shotgun (WGS) entry which is preliminary data.</text>
</comment>
<evidence type="ECO:0000313" key="2">
    <source>
        <dbReference type="EMBL" id="OWZ20079.1"/>
    </source>
</evidence>
<proteinExistence type="predicted"/>
<feature type="region of interest" description="Disordered" evidence="1">
    <location>
        <begin position="65"/>
        <end position="101"/>
    </location>
</feature>
<gene>
    <name evidence="2" type="ORF">PHMEG_0005562</name>
</gene>
<dbReference type="Proteomes" id="UP000198211">
    <property type="component" value="Unassembled WGS sequence"/>
</dbReference>
<reference evidence="3" key="1">
    <citation type="submission" date="2017-03" db="EMBL/GenBank/DDBJ databases">
        <title>Phytopthora megakarya and P. palmivora, two closely related causual agents of cacao black pod achieved similar genome size and gene model numbers by different mechanisms.</title>
        <authorList>
            <person name="Ali S."/>
            <person name="Shao J."/>
            <person name="Larry D.J."/>
            <person name="Kronmiller B."/>
            <person name="Shen D."/>
            <person name="Strem M.D."/>
            <person name="Melnick R.L."/>
            <person name="Guiltinan M.J."/>
            <person name="Tyler B.M."/>
            <person name="Meinhardt L.W."/>
            <person name="Bailey B.A."/>
        </authorList>
    </citation>
    <scope>NUCLEOTIDE SEQUENCE [LARGE SCALE GENOMIC DNA]</scope>
    <source>
        <strain evidence="3">zdho120</strain>
    </source>
</reference>
<sequence>MGCCCVKVVNISQSRLWYEQKLTELEDSLRPPCRHVPVATTARVACLQNKYENILYASHNRVRIEHEAEPESEGSPDPAEKSGRINPIDRGISPDSWGRAHERTSVQTLETAYIRVVKATQEELDIQPDVYIHEGSEMMSQLRDDLMMLPDLGDLTSECDVF</sequence>